<evidence type="ECO:0000313" key="2">
    <source>
        <dbReference type="Proteomes" id="UP000199657"/>
    </source>
</evidence>
<dbReference type="AlphaFoldDB" id="A0A1H8QHR8"/>
<dbReference type="Proteomes" id="UP000199657">
    <property type="component" value="Unassembled WGS sequence"/>
</dbReference>
<protein>
    <submittedName>
        <fullName evidence="1">Uncharacterized conserved protein, contains Mth938-like domain</fullName>
    </submittedName>
</protein>
<reference evidence="1 2" key="1">
    <citation type="submission" date="2016-10" db="EMBL/GenBank/DDBJ databases">
        <authorList>
            <person name="de Groot N.N."/>
        </authorList>
    </citation>
    <scope>NUCLEOTIDE SEQUENCE [LARGE SCALE GENOMIC DNA]</scope>
    <source>
        <strain evidence="1 2">CGMCC 1.6291</strain>
    </source>
</reference>
<accession>A0A1H8QHR8</accession>
<dbReference type="RefSeq" id="WP_091639781.1">
    <property type="nucleotide sequence ID" value="NZ_FOEG01000001.1"/>
</dbReference>
<dbReference type="OrthoDB" id="9800373at2"/>
<dbReference type="InterPro" id="IPR007523">
    <property type="entry name" value="NDUFAF3/AAMDC"/>
</dbReference>
<dbReference type="InterPro" id="IPR036748">
    <property type="entry name" value="MTH938-like_sf"/>
</dbReference>
<dbReference type="Gene3D" id="3.40.1230.10">
    <property type="entry name" value="MTH938-like"/>
    <property type="match status" value="1"/>
</dbReference>
<evidence type="ECO:0000313" key="1">
    <source>
        <dbReference type="EMBL" id="SEO53775.1"/>
    </source>
</evidence>
<keyword evidence="2" id="KW-1185">Reference proteome</keyword>
<dbReference type="SUPFAM" id="SSF64076">
    <property type="entry name" value="MTH938-like"/>
    <property type="match status" value="1"/>
</dbReference>
<gene>
    <name evidence="1" type="ORF">SAMN04488052_101594</name>
</gene>
<name>A0A1H8QHR8_9GAMM</name>
<dbReference type="PANTHER" id="PTHR21192:SF2">
    <property type="entry name" value="NADH DEHYDROGENASE [UBIQUINONE] 1 ALPHA SUBCOMPLEX ASSEMBLY FACTOR 3"/>
    <property type="match status" value="1"/>
</dbReference>
<dbReference type="Pfam" id="PF04430">
    <property type="entry name" value="DUF498"/>
    <property type="match status" value="1"/>
</dbReference>
<organism evidence="1 2">
    <name type="scientific">Aquisalimonas asiatica</name>
    <dbReference type="NCBI Taxonomy" id="406100"/>
    <lineage>
        <taxon>Bacteria</taxon>
        <taxon>Pseudomonadati</taxon>
        <taxon>Pseudomonadota</taxon>
        <taxon>Gammaproteobacteria</taxon>
        <taxon>Chromatiales</taxon>
        <taxon>Ectothiorhodospiraceae</taxon>
        <taxon>Aquisalimonas</taxon>
    </lineage>
</organism>
<dbReference type="CDD" id="cd05560">
    <property type="entry name" value="Xcc1710_like"/>
    <property type="match status" value="1"/>
</dbReference>
<sequence>MKLTLENTGEANRIRSYDVGSITVNETAVTRTLLLTPDQLQDDWGPDDVGELGNRHMDAIAAMAPELVLIGTGRWQQFPDRELMARTIQAGLGIEVMTTEAACRTYNVLAAEGRQVAAVLFMIEPDPH</sequence>
<dbReference type="EMBL" id="FOEG01000001">
    <property type="protein sequence ID" value="SEO53775.1"/>
    <property type="molecule type" value="Genomic_DNA"/>
</dbReference>
<dbReference type="PANTHER" id="PTHR21192">
    <property type="entry name" value="NUCLEAR PROTEIN E3-3"/>
    <property type="match status" value="1"/>
</dbReference>
<proteinExistence type="predicted"/>
<dbReference type="STRING" id="406100.SAMN04488052_101594"/>